<keyword evidence="1" id="KW-1133">Transmembrane helix</keyword>
<keyword evidence="4" id="KW-1185">Reference proteome</keyword>
<evidence type="ECO:0000256" key="1">
    <source>
        <dbReference type="SAM" id="Phobius"/>
    </source>
</evidence>
<proteinExistence type="predicted"/>
<organism evidence="3 4">
    <name type="scientific">Nocardiopsis kunsanensis</name>
    <dbReference type="NCBI Taxonomy" id="141693"/>
    <lineage>
        <taxon>Bacteria</taxon>
        <taxon>Bacillati</taxon>
        <taxon>Actinomycetota</taxon>
        <taxon>Actinomycetes</taxon>
        <taxon>Streptosporangiales</taxon>
        <taxon>Nocardiopsidaceae</taxon>
        <taxon>Nocardiopsis</taxon>
    </lineage>
</organism>
<gene>
    <name evidence="3" type="ORF">GCM10007147_15400</name>
</gene>
<protein>
    <recommendedName>
        <fullName evidence="2">Double-GTPase 2 domain-containing protein</fullName>
    </recommendedName>
</protein>
<dbReference type="Proteomes" id="UP000654947">
    <property type="component" value="Unassembled WGS sequence"/>
</dbReference>
<keyword evidence="1" id="KW-0812">Transmembrane</keyword>
<accession>A0A919CGG7</accession>
<evidence type="ECO:0000313" key="3">
    <source>
        <dbReference type="EMBL" id="GHD21687.1"/>
    </source>
</evidence>
<feature type="transmembrane region" description="Helical" evidence="1">
    <location>
        <begin position="36"/>
        <end position="59"/>
    </location>
</feature>
<reference evidence="3 4" key="1">
    <citation type="journal article" date="2014" name="Int. J. Syst. Evol. Microbiol.">
        <title>Complete genome sequence of Corynebacterium casei LMG S-19264T (=DSM 44701T), isolated from a smear-ripened cheese.</title>
        <authorList>
            <consortium name="US DOE Joint Genome Institute (JGI-PGF)"/>
            <person name="Walter F."/>
            <person name="Albersmeier A."/>
            <person name="Kalinowski J."/>
            <person name="Ruckert C."/>
        </authorList>
    </citation>
    <scope>NUCLEOTIDE SEQUENCE [LARGE SCALE GENOMIC DNA]</scope>
    <source>
        <strain evidence="3 4">KCTC 19473</strain>
    </source>
</reference>
<evidence type="ECO:0000259" key="2">
    <source>
        <dbReference type="Pfam" id="PF19993"/>
    </source>
</evidence>
<comment type="caution">
    <text evidence="3">The sequence shown here is derived from an EMBL/GenBank/DDBJ whole genome shotgun (WGS) entry which is preliminary data.</text>
</comment>
<dbReference type="EMBL" id="BMXL01000005">
    <property type="protein sequence ID" value="GHD21687.1"/>
    <property type="molecule type" value="Genomic_DNA"/>
</dbReference>
<keyword evidence="1" id="KW-0472">Membrane</keyword>
<evidence type="ECO:0000313" key="4">
    <source>
        <dbReference type="Proteomes" id="UP000654947"/>
    </source>
</evidence>
<sequence>MRNEGCGLPSLLALLVGLPVCVVAVLNWPIVVAALLTVPLVAGIVAVCLGALSLTWLYARTVHAVLFAGAHPDEPAPGPGDDPAHRSYHGGPAWADLCAVVGGTWRSSAPWTLLLAPHVALYTAAVALHQCAAWVCVGVLRAVDAALLVLRRVRMVCPHCFRRLGYPAYACECGRRHTAIRPGRRGILWRVCLCASRMPTLLLFGTADLHTVCPYCTHTLEHRPGEAPELVLPLFGGAGAGKTRLVNGLYRALEQGAEPFPDAYADTVGHGARQCLGEARAVLRPSSRTLPTLPGHRVRGLTVRVGAGGSTLLLQLYDAAGERFARTSTVGELGYLGQAATFLLVVDPLGSDAVWSPLGPAEREELAPVRSRTRDPELAYGQVLEEVERRLGPAVRRARLGVVVTRGDLLRGTSLAPDGTGQEALSHWAEHTLGLGNLLRSARAHFGRVRVFHTCAVTDPDGRVDPSLGRLLRWVLEGLPSAFGALVEEPELLDGPG</sequence>
<dbReference type="AlphaFoldDB" id="A0A919CGG7"/>
<dbReference type="InterPro" id="IPR045528">
    <property type="entry name" value="DO-GTPase2"/>
</dbReference>
<name>A0A919CGG7_9ACTN</name>
<dbReference type="Pfam" id="PF19993">
    <property type="entry name" value="DO-GTPase2"/>
    <property type="match status" value="1"/>
</dbReference>
<feature type="transmembrane region" description="Helical" evidence="1">
    <location>
        <begin position="12"/>
        <end position="30"/>
    </location>
</feature>
<dbReference type="RefSeq" id="WP_230479919.1">
    <property type="nucleotide sequence ID" value="NZ_BMXL01000005.1"/>
</dbReference>
<feature type="domain" description="Double-GTPase 2" evidence="2">
    <location>
        <begin position="231"/>
        <end position="446"/>
    </location>
</feature>